<keyword evidence="3" id="KW-0863">Zinc-finger</keyword>
<protein>
    <submittedName>
        <fullName evidence="6">Zinc finger A20 and AN1 domain-containing stress-associated protein 8</fullName>
    </submittedName>
</protein>
<dbReference type="Pfam" id="PF01754">
    <property type="entry name" value="zf-A20"/>
    <property type="match status" value="1"/>
</dbReference>
<keyword evidence="7" id="KW-1185">Reference proteome</keyword>
<dbReference type="Gene3D" id="1.20.5.4770">
    <property type="match status" value="1"/>
</dbReference>
<proteinExistence type="predicted"/>
<evidence type="ECO:0000256" key="1">
    <source>
        <dbReference type="ARBA" id="ARBA00003732"/>
    </source>
</evidence>
<dbReference type="PROSITE" id="PS51036">
    <property type="entry name" value="ZF_A20"/>
    <property type="match status" value="1"/>
</dbReference>
<accession>A0A2G2VWG8</accession>
<reference evidence="6 7" key="1">
    <citation type="journal article" date="2017" name="Genome Biol.">
        <title>New reference genome sequences of hot pepper reveal the massive evolution of plant disease-resistance genes by retroduplication.</title>
        <authorList>
            <person name="Kim S."/>
            <person name="Park J."/>
            <person name="Yeom S.I."/>
            <person name="Kim Y.M."/>
            <person name="Seo E."/>
            <person name="Kim K.T."/>
            <person name="Kim M.S."/>
            <person name="Lee J.M."/>
            <person name="Cheong K."/>
            <person name="Shin H.S."/>
            <person name="Kim S.B."/>
            <person name="Han K."/>
            <person name="Lee J."/>
            <person name="Park M."/>
            <person name="Lee H.A."/>
            <person name="Lee H.Y."/>
            <person name="Lee Y."/>
            <person name="Oh S."/>
            <person name="Lee J.H."/>
            <person name="Choi E."/>
            <person name="Choi E."/>
            <person name="Lee S.E."/>
            <person name="Jeon J."/>
            <person name="Kim H."/>
            <person name="Choi G."/>
            <person name="Song H."/>
            <person name="Lee J."/>
            <person name="Lee S.C."/>
            <person name="Kwon J.K."/>
            <person name="Lee H.Y."/>
            <person name="Koo N."/>
            <person name="Hong Y."/>
            <person name="Kim R.W."/>
            <person name="Kang W.H."/>
            <person name="Huh J.H."/>
            <person name="Kang B.C."/>
            <person name="Yang T.J."/>
            <person name="Lee Y.H."/>
            <person name="Bennetzen J.L."/>
            <person name="Choi D."/>
        </authorList>
    </citation>
    <scope>NUCLEOTIDE SEQUENCE [LARGE SCALE GENOMIC DNA]</scope>
    <source>
        <strain evidence="7">cv. PBC81</strain>
    </source>
</reference>
<evidence type="ECO:0000256" key="3">
    <source>
        <dbReference type="ARBA" id="ARBA00022771"/>
    </source>
</evidence>
<keyword evidence="4" id="KW-0862">Zinc</keyword>
<evidence type="ECO:0000313" key="7">
    <source>
        <dbReference type="Proteomes" id="UP000224567"/>
    </source>
</evidence>
<dbReference type="SMART" id="SM00259">
    <property type="entry name" value="ZnF_A20"/>
    <property type="match status" value="1"/>
</dbReference>
<evidence type="ECO:0000256" key="2">
    <source>
        <dbReference type="ARBA" id="ARBA00022723"/>
    </source>
</evidence>
<organism evidence="6 7">
    <name type="scientific">Capsicum baccatum</name>
    <name type="common">Peruvian pepper</name>
    <dbReference type="NCBI Taxonomy" id="33114"/>
    <lineage>
        <taxon>Eukaryota</taxon>
        <taxon>Viridiplantae</taxon>
        <taxon>Streptophyta</taxon>
        <taxon>Embryophyta</taxon>
        <taxon>Tracheophyta</taxon>
        <taxon>Spermatophyta</taxon>
        <taxon>Magnoliopsida</taxon>
        <taxon>eudicotyledons</taxon>
        <taxon>Gunneridae</taxon>
        <taxon>Pentapetalae</taxon>
        <taxon>asterids</taxon>
        <taxon>lamiids</taxon>
        <taxon>Solanales</taxon>
        <taxon>Solanaceae</taxon>
        <taxon>Solanoideae</taxon>
        <taxon>Capsiceae</taxon>
        <taxon>Capsicum</taxon>
    </lineage>
</organism>
<reference evidence="7" key="2">
    <citation type="journal article" date="2017" name="J. Anim. Genet.">
        <title>Multiple reference genome sequences of hot pepper reveal the massive evolution of plant disease resistance genes by retroduplication.</title>
        <authorList>
            <person name="Kim S."/>
            <person name="Park J."/>
            <person name="Yeom S.-I."/>
            <person name="Kim Y.-M."/>
            <person name="Seo E."/>
            <person name="Kim K.-T."/>
            <person name="Kim M.-S."/>
            <person name="Lee J.M."/>
            <person name="Cheong K."/>
            <person name="Shin H.-S."/>
            <person name="Kim S.-B."/>
            <person name="Han K."/>
            <person name="Lee J."/>
            <person name="Park M."/>
            <person name="Lee H.-A."/>
            <person name="Lee H.-Y."/>
            <person name="Lee Y."/>
            <person name="Oh S."/>
            <person name="Lee J.H."/>
            <person name="Choi E."/>
            <person name="Choi E."/>
            <person name="Lee S.E."/>
            <person name="Jeon J."/>
            <person name="Kim H."/>
            <person name="Choi G."/>
            <person name="Song H."/>
            <person name="Lee J."/>
            <person name="Lee S.-C."/>
            <person name="Kwon J.-K."/>
            <person name="Lee H.-Y."/>
            <person name="Koo N."/>
            <person name="Hong Y."/>
            <person name="Kim R.W."/>
            <person name="Kang W.-H."/>
            <person name="Huh J.H."/>
            <person name="Kang B.-C."/>
            <person name="Yang T.-J."/>
            <person name="Lee Y.-H."/>
            <person name="Bennetzen J.L."/>
            <person name="Choi D."/>
        </authorList>
    </citation>
    <scope>NUCLEOTIDE SEQUENCE [LARGE SCALE GENOMIC DNA]</scope>
    <source>
        <strain evidence="7">cv. PBC81</strain>
    </source>
</reference>
<evidence type="ECO:0000256" key="4">
    <source>
        <dbReference type="ARBA" id="ARBA00022833"/>
    </source>
</evidence>
<dbReference type="GO" id="GO:0008270">
    <property type="term" value="F:zinc ion binding"/>
    <property type="evidence" value="ECO:0007669"/>
    <property type="project" value="UniProtKB-KW"/>
</dbReference>
<dbReference type="GO" id="GO:0003677">
    <property type="term" value="F:DNA binding"/>
    <property type="evidence" value="ECO:0007669"/>
    <property type="project" value="InterPro"/>
</dbReference>
<dbReference type="InterPro" id="IPR002653">
    <property type="entry name" value="Znf_A20"/>
</dbReference>
<dbReference type="Proteomes" id="UP000224567">
    <property type="component" value="Unassembled WGS sequence"/>
</dbReference>
<comment type="function">
    <text evidence="1">May be involved in environmental stress response.</text>
</comment>
<keyword evidence="2" id="KW-0479">Metal-binding</keyword>
<dbReference type="SUPFAM" id="SSF57716">
    <property type="entry name" value="Glucocorticoid receptor-like (DNA-binding domain)"/>
    <property type="match status" value="1"/>
</dbReference>
<comment type="caution">
    <text evidence="6">The sequence shown here is derived from an EMBL/GenBank/DDBJ whole genome shotgun (WGS) entry which is preliminary data.</text>
</comment>
<dbReference type="AlphaFoldDB" id="A0A2G2VWG8"/>
<gene>
    <name evidence="6" type="ORF">CQW23_25027</name>
</gene>
<feature type="domain" description="A20-type" evidence="5">
    <location>
        <begin position="124"/>
        <end position="158"/>
    </location>
</feature>
<dbReference type="EMBL" id="MLFT02000010">
    <property type="protein sequence ID" value="PHT37327.1"/>
    <property type="molecule type" value="Genomic_DNA"/>
</dbReference>
<dbReference type="OrthoDB" id="428577at2759"/>
<evidence type="ECO:0000313" key="6">
    <source>
        <dbReference type="EMBL" id="PHT37327.1"/>
    </source>
</evidence>
<sequence length="192" mass="21942">MLFIICFLQELNPLCQLINLLYLWRAEKEDTYKVEEYMIGRAEKEDTYKISNPKKREVHLGLVLKVDSQRNAWEVNGDELVLPGLLGYGCQSTPIDLRRDTCGVELDLLTIEMKSSKETGCRALKDLVLCINECDFFGSAATMNLCSKCQKHMILLKQENEKLVVASIKDVVCRSLSSNDQNLLMQVPRLHL</sequence>
<evidence type="ECO:0000259" key="5">
    <source>
        <dbReference type="PROSITE" id="PS51036"/>
    </source>
</evidence>
<name>A0A2G2VWG8_CAPBA</name>
<dbReference type="STRING" id="33114.A0A2G2VWG8"/>